<dbReference type="CDD" id="cd00564">
    <property type="entry name" value="TMP_TenI"/>
    <property type="match status" value="1"/>
</dbReference>
<evidence type="ECO:0000256" key="2">
    <source>
        <dbReference type="ARBA" id="ARBA00022977"/>
    </source>
</evidence>
<dbReference type="AlphaFoldDB" id="A0A2T6C9E2"/>
<dbReference type="Proteomes" id="UP000244240">
    <property type="component" value="Unassembled WGS sequence"/>
</dbReference>
<comment type="pathway">
    <text evidence="1">Cofactor biosynthesis; thiamine diphosphate biosynthesis.</text>
</comment>
<dbReference type="InterPro" id="IPR022998">
    <property type="entry name" value="ThiamineP_synth_TenI"/>
</dbReference>
<dbReference type="RefSeq" id="WP_170109414.1">
    <property type="nucleotide sequence ID" value="NZ_QBKR01000001.1"/>
</dbReference>
<dbReference type="InterPro" id="IPR013785">
    <property type="entry name" value="Aldolase_TIM"/>
</dbReference>
<evidence type="ECO:0000259" key="3">
    <source>
        <dbReference type="Pfam" id="PF02581"/>
    </source>
</evidence>
<dbReference type="Gene3D" id="3.20.20.70">
    <property type="entry name" value="Aldolase class I"/>
    <property type="match status" value="1"/>
</dbReference>
<feature type="domain" description="Thiamine phosphate synthase/TenI" evidence="3">
    <location>
        <begin position="19"/>
        <end position="180"/>
    </location>
</feature>
<dbReference type="SUPFAM" id="SSF51391">
    <property type="entry name" value="Thiamin phosphate synthase"/>
    <property type="match status" value="1"/>
</dbReference>
<keyword evidence="5" id="KW-1185">Reference proteome</keyword>
<evidence type="ECO:0000256" key="1">
    <source>
        <dbReference type="ARBA" id="ARBA00004948"/>
    </source>
</evidence>
<dbReference type="Pfam" id="PF02581">
    <property type="entry name" value="TMP-TENI"/>
    <property type="match status" value="1"/>
</dbReference>
<name>A0A2T6C9E2_9BACL</name>
<proteinExistence type="predicted"/>
<dbReference type="PANTHER" id="PTHR20857">
    <property type="entry name" value="THIAMINE-PHOSPHATE PYROPHOSPHORYLASE"/>
    <property type="match status" value="1"/>
</dbReference>
<sequence>MGELHYVSAPHQTLDQLLWLCRRIGPWVDRIHLRKKEGSAEALFRWAKALLEEGRVKRGQLVINGSPEVARTLGCAGIHLPEREKPEAGIADRGRLQVGCSVHSVESAVKKEREGADWLFFGHVFPSGSKPGLPPKGTARLREAAGAVRIPVLAIGGITGERVPLLSGTGCAGVAVISALSNARDPGAAARRLKEKMRVWEEET</sequence>
<gene>
    <name evidence="4" type="ORF">C8P63_101142</name>
</gene>
<evidence type="ECO:0000313" key="5">
    <source>
        <dbReference type="Proteomes" id="UP000244240"/>
    </source>
</evidence>
<evidence type="ECO:0000313" key="4">
    <source>
        <dbReference type="EMBL" id="PTX64921.1"/>
    </source>
</evidence>
<keyword evidence="2" id="KW-0784">Thiamine biosynthesis</keyword>
<dbReference type="GO" id="GO:0004789">
    <property type="term" value="F:thiamine-phosphate diphosphorylase activity"/>
    <property type="evidence" value="ECO:0007669"/>
    <property type="project" value="TreeGrafter"/>
</dbReference>
<dbReference type="InterPro" id="IPR036206">
    <property type="entry name" value="ThiamineP_synth_sf"/>
</dbReference>
<dbReference type="PANTHER" id="PTHR20857:SF22">
    <property type="entry name" value="THIAZOLE TAUTOMERASE"/>
    <property type="match status" value="1"/>
</dbReference>
<comment type="caution">
    <text evidence="4">The sequence shown here is derived from an EMBL/GenBank/DDBJ whole genome shotgun (WGS) entry which is preliminary data.</text>
</comment>
<dbReference type="GO" id="GO:0009228">
    <property type="term" value="P:thiamine biosynthetic process"/>
    <property type="evidence" value="ECO:0007669"/>
    <property type="project" value="UniProtKB-KW"/>
</dbReference>
<organism evidence="4 5">
    <name type="scientific">Melghirimyces profundicolus</name>
    <dbReference type="NCBI Taxonomy" id="1242148"/>
    <lineage>
        <taxon>Bacteria</taxon>
        <taxon>Bacillati</taxon>
        <taxon>Bacillota</taxon>
        <taxon>Bacilli</taxon>
        <taxon>Bacillales</taxon>
        <taxon>Thermoactinomycetaceae</taxon>
        <taxon>Melghirimyces</taxon>
    </lineage>
</organism>
<accession>A0A2T6C9E2</accession>
<dbReference type="EMBL" id="QBKR01000001">
    <property type="protein sequence ID" value="PTX64921.1"/>
    <property type="molecule type" value="Genomic_DNA"/>
</dbReference>
<dbReference type="GO" id="GO:0005737">
    <property type="term" value="C:cytoplasm"/>
    <property type="evidence" value="ECO:0007669"/>
    <property type="project" value="TreeGrafter"/>
</dbReference>
<reference evidence="4 5" key="1">
    <citation type="submission" date="2018-04" db="EMBL/GenBank/DDBJ databases">
        <title>Genomic Encyclopedia of Archaeal and Bacterial Type Strains, Phase II (KMG-II): from individual species to whole genera.</title>
        <authorList>
            <person name="Goeker M."/>
        </authorList>
    </citation>
    <scope>NUCLEOTIDE SEQUENCE [LARGE SCALE GENOMIC DNA]</scope>
    <source>
        <strain evidence="4 5">DSM 45787</strain>
    </source>
</reference>
<protein>
    <submittedName>
        <fullName evidence="4">Thiazole tautomerase (Transcriptional regulator TenI)</fullName>
    </submittedName>
</protein>